<keyword evidence="6" id="KW-0788">Thiol protease</keyword>
<feature type="compositionally biased region" description="Polar residues" evidence="7">
    <location>
        <begin position="22"/>
        <end position="38"/>
    </location>
</feature>
<gene>
    <name evidence="9" type="ORF">DFH94DRAFT_731421</name>
</gene>
<evidence type="ECO:0000259" key="8">
    <source>
        <dbReference type="PROSITE" id="PS50235"/>
    </source>
</evidence>
<reference evidence="9" key="2">
    <citation type="journal article" date="2020" name="Nat. Commun.">
        <title>Large-scale genome sequencing of mycorrhizal fungi provides insights into the early evolution of symbiotic traits.</title>
        <authorList>
            <person name="Miyauchi S."/>
            <person name="Kiss E."/>
            <person name="Kuo A."/>
            <person name="Drula E."/>
            <person name="Kohler A."/>
            <person name="Sanchez-Garcia M."/>
            <person name="Morin E."/>
            <person name="Andreopoulos B."/>
            <person name="Barry K.W."/>
            <person name="Bonito G."/>
            <person name="Buee M."/>
            <person name="Carver A."/>
            <person name="Chen C."/>
            <person name="Cichocki N."/>
            <person name="Clum A."/>
            <person name="Culley D."/>
            <person name="Crous P.W."/>
            <person name="Fauchery L."/>
            <person name="Girlanda M."/>
            <person name="Hayes R.D."/>
            <person name="Keri Z."/>
            <person name="LaButti K."/>
            <person name="Lipzen A."/>
            <person name="Lombard V."/>
            <person name="Magnuson J."/>
            <person name="Maillard F."/>
            <person name="Murat C."/>
            <person name="Nolan M."/>
            <person name="Ohm R.A."/>
            <person name="Pangilinan J."/>
            <person name="Pereira M.F."/>
            <person name="Perotto S."/>
            <person name="Peter M."/>
            <person name="Pfister S."/>
            <person name="Riley R."/>
            <person name="Sitrit Y."/>
            <person name="Stielow J.B."/>
            <person name="Szollosi G."/>
            <person name="Zifcakova L."/>
            <person name="Stursova M."/>
            <person name="Spatafora J.W."/>
            <person name="Tedersoo L."/>
            <person name="Vaario L.M."/>
            <person name="Yamada A."/>
            <person name="Yan M."/>
            <person name="Wang P."/>
            <person name="Xu J."/>
            <person name="Bruns T."/>
            <person name="Baldrian P."/>
            <person name="Vilgalys R."/>
            <person name="Dunand C."/>
            <person name="Henrissat B."/>
            <person name="Grigoriev I.V."/>
            <person name="Hibbett D."/>
            <person name="Nagy L.G."/>
            <person name="Martin F.M."/>
        </authorList>
    </citation>
    <scope>NUCLEOTIDE SEQUENCE</scope>
    <source>
        <strain evidence="9">Prilba</strain>
    </source>
</reference>
<feature type="region of interest" description="Disordered" evidence="7">
    <location>
        <begin position="212"/>
        <end position="252"/>
    </location>
</feature>
<keyword evidence="3" id="KW-0645">Protease</keyword>
<reference evidence="9" key="1">
    <citation type="submission" date="2019-10" db="EMBL/GenBank/DDBJ databases">
        <authorList>
            <consortium name="DOE Joint Genome Institute"/>
            <person name="Kuo A."/>
            <person name="Miyauchi S."/>
            <person name="Kiss E."/>
            <person name="Drula E."/>
            <person name="Kohler A."/>
            <person name="Sanchez-Garcia M."/>
            <person name="Andreopoulos B."/>
            <person name="Barry K.W."/>
            <person name="Bonito G."/>
            <person name="Buee M."/>
            <person name="Carver A."/>
            <person name="Chen C."/>
            <person name="Cichocki N."/>
            <person name="Clum A."/>
            <person name="Culley D."/>
            <person name="Crous P.W."/>
            <person name="Fauchery L."/>
            <person name="Girlanda M."/>
            <person name="Hayes R."/>
            <person name="Keri Z."/>
            <person name="LaButti K."/>
            <person name="Lipzen A."/>
            <person name="Lombard V."/>
            <person name="Magnuson J."/>
            <person name="Maillard F."/>
            <person name="Morin E."/>
            <person name="Murat C."/>
            <person name="Nolan M."/>
            <person name="Ohm R."/>
            <person name="Pangilinan J."/>
            <person name="Pereira M."/>
            <person name="Perotto S."/>
            <person name="Peter M."/>
            <person name="Riley R."/>
            <person name="Sitrit Y."/>
            <person name="Stielow B."/>
            <person name="Szollosi G."/>
            <person name="Zifcakova L."/>
            <person name="Stursova M."/>
            <person name="Spatafora J.W."/>
            <person name="Tedersoo L."/>
            <person name="Vaario L.-M."/>
            <person name="Yamada A."/>
            <person name="Yan M."/>
            <person name="Wang P."/>
            <person name="Xu J."/>
            <person name="Bruns T."/>
            <person name="Baldrian P."/>
            <person name="Vilgalys R."/>
            <person name="Henrissat B."/>
            <person name="Grigoriev I.V."/>
            <person name="Hibbett D."/>
            <person name="Nagy L.G."/>
            <person name="Martin F.M."/>
        </authorList>
    </citation>
    <scope>NUCLEOTIDE SEQUENCE</scope>
    <source>
        <strain evidence="9">Prilba</strain>
    </source>
</reference>
<comment type="catalytic activity">
    <reaction evidence="1">
        <text>Thiol-dependent hydrolysis of ester, thioester, amide, peptide and isopeptide bonds formed by the C-terminal Gly of ubiquitin (a 76-residue protein attached to proteins as an intracellular targeting signal).</text>
        <dbReference type="EC" id="3.4.19.12"/>
    </reaction>
</comment>
<dbReference type="InterPro" id="IPR044635">
    <property type="entry name" value="UBP14-like"/>
</dbReference>
<dbReference type="Pfam" id="PF00443">
    <property type="entry name" value="UCH"/>
    <property type="match status" value="2"/>
</dbReference>
<evidence type="ECO:0000256" key="3">
    <source>
        <dbReference type="ARBA" id="ARBA00022670"/>
    </source>
</evidence>
<feature type="region of interest" description="Disordered" evidence="7">
    <location>
        <begin position="1"/>
        <end position="126"/>
    </location>
</feature>
<keyword evidence="4" id="KW-0833">Ubl conjugation pathway</keyword>
<dbReference type="OrthoDB" id="2420415at2759"/>
<dbReference type="GO" id="GO:0061136">
    <property type="term" value="P:regulation of proteasomal protein catabolic process"/>
    <property type="evidence" value="ECO:0007669"/>
    <property type="project" value="TreeGrafter"/>
</dbReference>
<evidence type="ECO:0000256" key="7">
    <source>
        <dbReference type="SAM" id="MobiDB-lite"/>
    </source>
</evidence>
<name>A0A9P5MY53_9AGAM</name>
<keyword evidence="5" id="KW-0378">Hydrolase</keyword>
<dbReference type="InterPro" id="IPR018200">
    <property type="entry name" value="USP_CS"/>
</dbReference>
<evidence type="ECO:0000256" key="5">
    <source>
        <dbReference type="ARBA" id="ARBA00022801"/>
    </source>
</evidence>
<organism evidence="9 10">
    <name type="scientific">Russula ochroleuca</name>
    <dbReference type="NCBI Taxonomy" id="152965"/>
    <lineage>
        <taxon>Eukaryota</taxon>
        <taxon>Fungi</taxon>
        <taxon>Dikarya</taxon>
        <taxon>Basidiomycota</taxon>
        <taxon>Agaricomycotina</taxon>
        <taxon>Agaricomycetes</taxon>
        <taxon>Russulales</taxon>
        <taxon>Russulaceae</taxon>
        <taxon>Russula</taxon>
    </lineage>
</organism>
<dbReference type="PROSITE" id="PS00973">
    <property type="entry name" value="USP_2"/>
    <property type="match status" value="1"/>
</dbReference>
<evidence type="ECO:0000313" key="10">
    <source>
        <dbReference type="Proteomes" id="UP000759537"/>
    </source>
</evidence>
<dbReference type="SUPFAM" id="SSF54001">
    <property type="entry name" value="Cysteine proteinases"/>
    <property type="match status" value="1"/>
</dbReference>
<proteinExistence type="predicted"/>
<feature type="region of interest" description="Disordered" evidence="7">
    <location>
        <begin position="1010"/>
        <end position="1030"/>
    </location>
</feature>
<feature type="compositionally biased region" description="Polar residues" evidence="7">
    <location>
        <begin position="219"/>
        <end position="252"/>
    </location>
</feature>
<dbReference type="InterPro" id="IPR028889">
    <property type="entry name" value="USP"/>
</dbReference>
<feature type="compositionally biased region" description="Low complexity" evidence="7">
    <location>
        <begin position="945"/>
        <end position="956"/>
    </location>
</feature>
<comment type="caution">
    <text evidence="9">The sequence shown here is derived from an EMBL/GenBank/DDBJ whole genome shotgun (WGS) entry which is preliminary data.</text>
</comment>
<dbReference type="Pfam" id="PF13446">
    <property type="entry name" value="RPT"/>
    <property type="match status" value="1"/>
</dbReference>
<dbReference type="PROSITE" id="PS00972">
    <property type="entry name" value="USP_1"/>
    <property type="match status" value="1"/>
</dbReference>
<feature type="compositionally biased region" description="Basic and acidic residues" evidence="7">
    <location>
        <begin position="1"/>
        <end position="14"/>
    </location>
</feature>
<evidence type="ECO:0000256" key="4">
    <source>
        <dbReference type="ARBA" id="ARBA00022786"/>
    </source>
</evidence>
<dbReference type="PANTHER" id="PTHR43982:SF6">
    <property type="entry name" value="UBIQUITIN CARBOXYL-TERMINAL HYDROLASE 2-RELATED"/>
    <property type="match status" value="1"/>
</dbReference>
<dbReference type="InterPro" id="IPR001394">
    <property type="entry name" value="Peptidase_C19_UCH"/>
</dbReference>
<dbReference type="GO" id="GO:0016579">
    <property type="term" value="P:protein deubiquitination"/>
    <property type="evidence" value="ECO:0007669"/>
    <property type="project" value="InterPro"/>
</dbReference>
<accession>A0A9P5MY53</accession>
<dbReference type="CDD" id="cd02666">
    <property type="entry name" value="Peptidase_C19J"/>
    <property type="match status" value="1"/>
</dbReference>
<sequence>MADNDTIKSSDPHGDPAPISDGVTTISPSTFYGSQNQRPPLPNRPAAPSLGSASTGHYAIQPPEKSPFREPELVPDDSDQLPALADYATNQDGRPFMYDTPQQESVWPASQWPSQGSQYYGSTSSNPFSSTDRWIASNAGPTWGPFEGGWVNESTRRSVTIDGRNESEEIHWWNEQVRSNSARPGHGILPPVLADRLHHPEHTLFSVTVTPPDLKLAPTQPQSAPSESPNQHRSTDSASSLASGQSPHASSSIAYLPTGEEVRTAVPHPNAYYCRKHNGWVLLIWKSSSINPPFSRSFKGTLPDPSRRKLTNSCIGDGEQPLGPANITHHFHAYERAVNARRLPHPFNASQWENEERSKLRHRKMTLRGDDPATVISALEQVAKEDRMDVDHEEGEGDLLDLYVCCQCSFYVIASDVIPGVVPVKMLEDLVKNKMENPPPDKSGELAAFITLETILRIIENRVWRGEVRTLLVSGKTFQSRLGWNSTLARIFECLGFEITNIVGSVPDSSLNPPNIDPNSPAGRAARSKLLRGWLELSAWTADFSKRFAPALKTYVSSHHLWVKLDSAREEYQHAIGAHPEQIARGQLPQILIDDNKIDNSLLNLGLTKTTYSPDLLAFAYFAQARCNPAQTIEYFTSFYTVCQMVMTVTDEPSQTLQSFVFDERERGRFTHEDFQDAPACLGFGVHGTLSVEYEDDVPDDFVENAWRDAIRRAWREGGDSQRLLAANDAFRRIAEMRGSEALWKKWEQAKDGGMSPERAYSTLEVPAEIDDGMLITIFSMRVEDQPNQVDRMREAISVIAEMRDSERLRRFLATGSDPGETVLATRQDWPRGLNQLGNTCYLNSLLQYFYTIKDLREAIVPLLNSSGKSMDEDKLTDDDLKRHRVGGRLVTRKEILRSKKFVSELAELFWHLEHADIASITPTMELAKLALVTSKDEEDDIEQTATDSSNDTDATLVEDALPRTGTLTSSPVGSPGTSSSSVLGKRSREKEIGSRMSIDSVTDKDNYVIISKNPDAGPSGVGGPGASETDLKDIIEEPAPASSGTKPPPLPPRKTSESVMMFGRQHDVSECMDNCVFQIETALLKFDGLDESEDGKSSVVKRLFHGTLRQRLVAPTSEGLRALSTHETENVFSILPVSVSDEGYDLYDGLSSYFHSTAQLYSNTVSMEITLVDLPPVLQIQLQRVQWDRETGQSWKSQAYVKFGETICVDRFLDSANPDKRVRSKAILTDLSRCRDRIHLLTTGQHAPFTSALGNTHDILKGLYEMIDLPELDDQLLSDLTTEQDYVREELELLRATAASMKQELEDIWKDEHEAVYELTSVFIHRGSTPQWGHYFFYSRHLPENPDSWFKYNDSEVSVVSKEEVLADTTGSTANPYMLVFVRKGSDTISTVKRFDPMSLEDEGP</sequence>
<evidence type="ECO:0000256" key="1">
    <source>
        <dbReference type="ARBA" id="ARBA00000707"/>
    </source>
</evidence>
<dbReference type="EC" id="3.4.19.12" evidence="2"/>
<evidence type="ECO:0000256" key="6">
    <source>
        <dbReference type="ARBA" id="ARBA00022807"/>
    </source>
</evidence>
<dbReference type="GO" id="GO:0004843">
    <property type="term" value="F:cysteine-type deubiquitinase activity"/>
    <property type="evidence" value="ECO:0007669"/>
    <property type="project" value="UniProtKB-EC"/>
</dbReference>
<feature type="compositionally biased region" description="Low complexity" evidence="7">
    <location>
        <begin position="114"/>
        <end position="125"/>
    </location>
</feature>
<evidence type="ECO:0000313" key="9">
    <source>
        <dbReference type="EMBL" id="KAF8481563.1"/>
    </source>
</evidence>
<dbReference type="EMBL" id="WHVB01000006">
    <property type="protein sequence ID" value="KAF8481563.1"/>
    <property type="molecule type" value="Genomic_DNA"/>
</dbReference>
<dbReference type="PROSITE" id="PS50235">
    <property type="entry name" value="USP_3"/>
    <property type="match status" value="1"/>
</dbReference>
<feature type="compositionally biased region" description="Low complexity" evidence="7">
    <location>
        <begin position="965"/>
        <end position="985"/>
    </location>
</feature>
<dbReference type="GO" id="GO:0070628">
    <property type="term" value="F:proteasome binding"/>
    <property type="evidence" value="ECO:0007669"/>
    <property type="project" value="TreeGrafter"/>
</dbReference>
<protein>
    <recommendedName>
        <fullName evidence="2">ubiquitinyl hydrolase 1</fullName>
        <ecNumber evidence="2">3.4.19.12</ecNumber>
    </recommendedName>
</protein>
<dbReference type="Proteomes" id="UP000759537">
    <property type="component" value="Unassembled WGS sequence"/>
</dbReference>
<dbReference type="InterPro" id="IPR025305">
    <property type="entry name" value="UCH_repeat_domain"/>
</dbReference>
<dbReference type="InterPro" id="IPR038765">
    <property type="entry name" value="Papain-like_cys_pep_sf"/>
</dbReference>
<keyword evidence="10" id="KW-1185">Reference proteome</keyword>
<feature type="region of interest" description="Disordered" evidence="7">
    <location>
        <begin position="936"/>
        <end position="998"/>
    </location>
</feature>
<dbReference type="PANTHER" id="PTHR43982">
    <property type="entry name" value="UBIQUITIN CARBOXYL-TERMINAL HYDROLASE"/>
    <property type="match status" value="1"/>
</dbReference>
<feature type="domain" description="USP" evidence="8">
    <location>
        <begin position="832"/>
        <end position="1385"/>
    </location>
</feature>
<dbReference type="GO" id="GO:0043161">
    <property type="term" value="P:proteasome-mediated ubiquitin-dependent protein catabolic process"/>
    <property type="evidence" value="ECO:0007669"/>
    <property type="project" value="InterPro"/>
</dbReference>
<dbReference type="Gene3D" id="3.90.70.10">
    <property type="entry name" value="Cysteine proteinases"/>
    <property type="match status" value="2"/>
</dbReference>
<evidence type="ECO:0000256" key="2">
    <source>
        <dbReference type="ARBA" id="ARBA00012759"/>
    </source>
</evidence>